<evidence type="ECO:0000313" key="2">
    <source>
        <dbReference type="EMBL" id="KAK7074340.1"/>
    </source>
</evidence>
<accession>A0AAN8WXU6</accession>
<gene>
    <name evidence="2" type="ORF">SK128_012402</name>
</gene>
<reference evidence="2 3" key="1">
    <citation type="submission" date="2023-11" db="EMBL/GenBank/DDBJ databases">
        <title>Halocaridina rubra genome assembly.</title>
        <authorList>
            <person name="Smith C."/>
        </authorList>
    </citation>
    <scope>NUCLEOTIDE SEQUENCE [LARGE SCALE GENOMIC DNA]</scope>
    <source>
        <strain evidence="2">EP-1</strain>
        <tissue evidence="2">Whole</tissue>
    </source>
</reference>
<organism evidence="2 3">
    <name type="scientific">Halocaridina rubra</name>
    <name type="common">Hawaiian red shrimp</name>
    <dbReference type="NCBI Taxonomy" id="373956"/>
    <lineage>
        <taxon>Eukaryota</taxon>
        <taxon>Metazoa</taxon>
        <taxon>Ecdysozoa</taxon>
        <taxon>Arthropoda</taxon>
        <taxon>Crustacea</taxon>
        <taxon>Multicrustacea</taxon>
        <taxon>Malacostraca</taxon>
        <taxon>Eumalacostraca</taxon>
        <taxon>Eucarida</taxon>
        <taxon>Decapoda</taxon>
        <taxon>Pleocyemata</taxon>
        <taxon>Caridea</taxon>
        <taxon>Atyoidea</taxon>
        <taxon>Atyidae</taxon>
        <taxon>Halocaridina</taxon>
    </lineage>
</organism>
<evidence type="ECO:0000313" key="3">
    <source>
        <dbReference type="Proteomes" id="UP001381693"/>
    </source>
</evidence>
<dbReference type="AlphaFoldDB" id="A0AAN8WXU6"/>
<comment type="caution">
    <text evidence="2">The sequence shown here is derived from an EMBL/GenBank/DDBJ whole genome shotgun (WGS) entry which is preliminary data.</text>
</comment>
<evidence type="ECO:0000256" key="1">
    <source>
        <dbReference type="SAM" id="MobiDB-lite"/>
    </source>
</evidence>
<dbReference type="Proteomes" id="UP001381693">
    <property type="component" value="Unassembled WGS sequence"/>
</dbReference>
<dbReference type="EMBL" id="JAXCGZ010011660">
    <property type="protein sequence ID" value="KAK7074340.1"/>
    <property type="molecule type" value="Genomic_DNA"/>
</dbReference>
<protein>
    <submittedName>
        <fullName evidence="2">Uncharacterized protein</fullName>
    </submittedName>
</protein>
<keyword evidence="3" id="KW-1185">Reference proteome</keyword>
<sequence length="81" mass="9110">MACNGNGHISGKRNAHGVSLTHSDGHADDEGQEMEVYIPMLTQIPPDFKSPPLDTKTVLACIVHPFGYEYRYLTQKEDIWH</sequence>
<proteinExistence type="predicted"/>
<feature type="region of interest" description="Disordered" evidence="1">
    <location>
        <begin position="1"/>
        <end position="29"/>
    </location>
</feature>
<name>A0AAN8WXU6_HALRR</name>